<comment type="caution">
    <text evidence="9">The sequence shown here is derived from an EMBL/GenBank/DDBJ whole genome shotgun (WGS) entry which is preliminary data.</text>
</comment>
<keyword evidence="10" id="KW-1185">Reference proteome</keyword>
<dbReference type="GO" id="GO:0005576">
    <property type="term" value="C:extracellular region"/>
    <property type="evidence" value="ECO:0007669"/>
    <property type="project" value="UniProtKB-SubCell"/>
</dbReference>
<proteinExistence type="inferred from homology"/>
<feature type="domain" description="Zona-pellucida-binding protein 1/2 C-terminal" evidence="8">
    <location>
        <begin position="138"/>
        <end position="188"/>
    </location>
</feature>
<dbReference type="OrthoDB" id="9403351at2759"/>
<protein>
    <recommendedName>
        <fullName evidence="11">Zona pellucida binding protein 2</fullName>
    </recommendedName>
</protein>
<dbReference type="GO" id="GO:0007339">
    <property type="term" value="P:binding of sperm to zona pellucida"/>
    <property type="evidence" value="ECO:0007669"/>
    <property type="project" value="InterPro"/>
</dbReference>
<feature type="non-terminal residue" evidence="9">
    <location>
        <position position="1"/>
    </location>
</feature>
<keyword evidence="6" id="KW-0968">Cytoplasmic vesicle</keyword>
<evidence type="ECO:0008006" key="11">
    <source>
        <dbReference type="Google" id="ProtNLM"/>
    </source>
</evidence>
<dbReference type="PANTHER" id="PTHR15443">
    <property type="entry name" value="ZONA PELLUCIDA BINDING PROTEIN SP38"/>
    <property type="match status" value="1"/>
</dbReference>
<dbReference type="InterPro" id="IPR048806">
    <property type="entry name" value="ZPBP1/2_N"/>
</dbReference>
<dbReference type="EMBL" id="WNTK01000013">
    <property type="protein sequence ID" value="KAG9474113.1"/>
    <property type="molecule type" value="Genomic_DNA"/>
</dbReference>
<evidence type="ECO:0000313" key="9">
    <source>
        <dbReference type="EMBL" id="KAG9474113.1"/>
    </source>
</evidence>
<reference evidence="9" key="1">
    <citation type="thesis" date="2020" institute="ProQuest LLC" country="789 East Eisenhower Parkway, Ann Arbor, MI, USA">
        <title>Comparative Genomics and Chromosome Evolution.</title>
        <authorList>
            <person name="Mudd A.B."/>
        </authorList>
    </citation>
    <scope>NUCLEOTIDE SEQUENCE</scope>
    <source>
        <strain evidence="9">HN-11 Male</strain>
        <tissue evidence="9">Kidney and liver</tissue>
    </source>
</reference>
<name>A0A8J6EQU8_ELECQ</name>
<dbReference type="Proteomes" id="UP000770717">
    <property type="component" value="Unassembled WGS sequence"/>
</dbReference>
<evidence type="ECO:0000256" key="4">
    <source>
        <dbReference type="ARBA" id="ARBA00022525"/>
    </source>
</evidence>
<comment type="subcellular location">
    <subcellularLocation>
        <location evidence="1">Cytoplasmic vesicle</location>
        <location evidence="1">Secretory vesicle</location>
        <location evidence="1">Acrosome</location>
    </subcellularLocation>
    <subcellularLocation>
        <location evidence="2">Secreted</location>
    </subcellularLocation>
</comment>
<keyword evidence="5" id="KW-0325">Glycoprotein</keyword>
<dbReference type="AlphaFoldDB" id="A0A8J6EQU8"/>
<accession>A0A8J6EQU8</accession>
<dbReference type="PANTHER" id="PTHR15443:SF4">
    <property type="entry name" value="ZONA PELLUCIDA-BINDING PROTEIN 2"/>
    <property type="match status" value="1"/>
</dbReference>
<evidence type="ECO:0000259" key="7">
    <source>
        <dbReference type="Pfam" id="PF07354"/>
    </source>
</evidence>
<dbReference type="GO" id="GO:0001669">
    <property type="term" value="C:acrosomal vesicle"/>
    <property type="evidence" value="ECO:0007669"/>
    <property type="project" value="UniProtKB-SubCell"/>
</dbReference>
<keyword evidence="4" id="KW-0964">Secreted</keyword>
<dbReference type="Pfam" id="PF20626">
    <property type="entry name" value="EGF_Sp38_C"/>
    <property type="match status" value="1"/>
</dbReference>
<gene>
    <name evidence="9" type="ORF">GDO78_004423</name>
</gene>
<feature type="domain" description="Zona-pellucida-binding protein 1/2 N-terminal" evidence="7">
    <location>
        <begin position="1"/>
        <end position="94"/>
    </location>
</feature>
<evidence type="ECO:0000256" key="3">
    <source>
        <dbReference type="ARBA" id="ARBA00007196"/>
    </source>
</evidence>
<evidence type="ECO:0000256" key="6">
    <source>
        <dbReference type="ARBA" id="ARBA00023329"/>
    </source>
</evidence>
<evidence type="ECO:0000256" key="2">
    <source>
        <dbReference type="ARBA" id="ARBA00004613"/>
    </source>
</evidence>
<evidence type="ECO:0000259" key="8">
    <source>
        <dbReference type="Pfam" id="PF20626"/>
    </source>
</evidence>
<comment type="similarity">
    <text evidence="3">Belongs to the zona pellucida-binding protein Sp38 family.</text>
</comment>
<dbReference type="GO" id="GO:0001675">
    <property type="term" value="P:acrosome assembly"/>
    <property type="evidence" value="ECO:0007669"/>
    <property type="project" value="TreeGrafter"/>
</dbReference>
<dbReference type="Pfam" id="PF07354">
    <property type="entry name" value="Sp38"/>
    <property type="match status" value="1"/>
</dbReference>
<dbReference type="InterPro" id="IPR048805">
    <property type="entry name" value="ZPBP1/2_C"/>
</dbReference>
<dbReference type="GO" id="GO:0002199">
    <property type="term" value="C:zona pellucida receptor complex"/>
    <property type="evidence" value="ECO:0007669"/>
    <property type="project" value="TreeGrafter"/>
</dbReference>
<evidence type="ECO:0000256" key="5">
    <source>
        <dbReference type="ARBA" id="ARBA00023180"/>
    </source>
</evidence>
<dbReference type="InterPro" id="IPR010857">
    <property type="entry name" value="Sp38-bd"/>
</dbReference>
<evidence type="ECO:0000256" key="1">
    <source>
        <dbReference type="ARBA" id="ARBA00004218"/>
    </source>
</evidence>
<organism evidence="9 10">
    <name type="scientific">Eleutherodactylus coqui</name>
    <name type="common">Puerto Rican coqui</name>
    <dbReference type="NCBI Taxonomy" id="57060"/>
    <lineage>
        <taxon>Eukaryota</taxon>
        <taxon>Metazoa</taxon>
        <taxon>Chordata</taxon>
        <taxon>Craniata</taxon>
        <taxon>Vertebrata</taxon>
        <taxon>Euteleostomi</taxon>
        <taxon>Amphibia</taxon>
        <taxon>Batrachia</taxon>
        <taxon>Anura</taxon>
        <taxon>Neobatrachia</taxon>
        <taxon>Hyloidea</taxon>
        <taxon>Eleutherodactylidae</taxon>
        <taxon>Eleutherodactylinae</taxon>
        <taxon>Eleutherodactylus</taxon>
        <taxon>Eleutherodactylus</taxon>
    </lineage>
</organism>
<evidence type="ECO:0000313" key="10">
    <source>
        <dbReference type="Proteomes" id="UP000770717"/>
    </source>
</evidence>
<sequence length="188" mass="21405">NVYVKMLTDSPFLVCMDIDMAYEETIDPKFLWIGPDGNVLEGHSNVNITETGKLMLKSFDKSMSGSYSCTLFYKRIKDDVSQEKELYKGYKFAVLGQAKKFIVEFFRMQTRVLQEEFVNVPEINYVEHSLDIIHVDSCRPGFGKNEVTHHDCPGCCVVCDPGTYSSFNNIHCEVCKDIKITDHGATEC</sequence>